<accession>R8BIF1</accession>
<dbReference type="Pfam" id="PF01936">
    <property type="entry name" value="NYN"/>
    <property type="match status" value="1"/>
</dbReference>
<keyword evidence="3" id="KW-1185">Reference proteome</keyword>
<protein>
    <recommendedName>
        <fullName evidence="1">NYN domain-containing protein</fullName>
    </recommendedName>
</protein>
<dbReference type="eggNOG" id="ENOG502S9YF">
    <property type="taxonomic scope" value="Eukaryota"/>
</dbReference>
<dbReference type="Proteomes" id="UP000014074">
    <property type="component" value="Unassembled WGS sequence"/>
</dbReference>
<dbReference type="GO" id="GO:0004540">
    <property type="term" value="F:RNA nuclease activity"/>
    <property type="evidence" value="ECO:0007669"/>
    <property type="project" value="InterPro"/>
</dbReference>
<dbReference type="OrthoDB" id="2311180at2759"/>
<dbReference type="InterPro" id="IPR021139">
    <property type="entry name" value="NYN"/>
</dbReference>
<dbReference type="EMBL" id="KB933181">
    <property type="protein sequence ID" value="EON99059.1"/>
    <property type="molecule type" value="Genomic_DNA"/>
</dbReference>
<dbReference type="HOGENOM" id="CLU_033464_0_0_1"/>
<dbReference type="RefSeq" id="XP_007916124.1">
    <property type="nucleotide sequence ID" value="XM_007917933.1"/>
</dbReference>
<name>R8BIF1_PHAM7</name>
<reference evidence="3" key="1">
    <citation type="journal article" date="2013" name="Genome Announc.">
        <title>Draft genome sequence of the ascomycete Phaeoacremonium aleophilum strain UCR-PA7, a causal agent of the esca disease complex in grapevines.</title>
        <authorList>
            <person name="Blanco-Ulate B."/>
            <person name="Rolshausen P."/>
            <person name="Cantu D."/>
        </authorList>
    </citation>
    <scope>NUCLEOTIDE SEQUENCE [LARGE SCALE GENOMIC DNA]</scope>
    <source>
        <strain evidence="3">UCR-PA7</strain>
    </source>
</reference>
<dbReference type="AlphaFoldDB" id="R8BIF1"/>
<evidence type="ECO:0000313" key="2">
    <source>
        <dbReference type="EMBL" id="EON99059.1"/>
    </source>
</evidence>
<evidence type="ECO:0000259" key="1">
    <source>
        <dbReference type="Pfam" id="PF01936"/>
    </source>
</evidence>
<proteinExistence type="predicted"/>
<evidence type="ECO:0000313" key="3">
    <source>
        <dbReference type="Proteomes" id="UP000014074"/>
    </source>
</evidence>
<dbReference type="Gene3D" id="3.40.50.1010">
    <property type="entry name" value="5'-nuclease"/>
    <property type="match status" value="1"/>
</dbReference>
<feature type="domain" description="NYN" evidence="1">
    <location>
        <begin position="27"/>
        <end position="168"/>
    </location>
</feature>
<organism evidence="2 3">
    <name type="scientific">Phaeoacremonium minimum (strain UCR-PA7)</name>
    <name type="common">Esca disease fungus</name>
    <name type="synonym">Togninia minima</name>
    <dbReference type="NCBI Taxonomy" id="1286976"/>
    <lineage>
        <taxon>Eukaryota</taxon>
        <taxon>Fungi</taxon>
        <taxon>Dikarya</taxon>
        <taxon>Ascomycota</taxon>
        <taxon>Pezizomycotina</taxon>
        <taxon>Sordariomycetes</taxon>
        <taxon>Sordariomycetidae</taxon>
        <taxon>Togniniales</taxon>
        <taxon>Togniniaceae</taxon>
        <taxon>Phaeoacremonium</taxon>
    </lineage>
</organism>
<dbReference type="KEGG" id="tmn:UCRPA7_5386"/>
<gene>
    <name evidence="2" type="ORF">UCRPA7_5386</name>
</gene>
<sequence length="462" mass="53297">MQNAATRGHAGERSFGNIHIYIDNSNLWIQGQKTYAQKRGLKVQWDPTWRFDVGRLKDILTENSELGADEKTFDIRVNLYGSTPPPVDTVWRAIESHNVKVSTFARSSWTGREKEVDAEIVADSVDEASEAYRDQMPSTFIMVSGDRDLLSAIRKIRDKYGFSVHVWSWKNCLASIYMQPQGRELVQVKLLDDYLEQIGFCETTFRVDRNIINAHSTVVLDPLTKADAIDQFISSMKTPVYRYVCAHVRPEASSQDLVIIPAFARYMEYKELESLFRECKVKLEKQGLSVLSYFEYSQRVGDLKAELAISERFKELPEGEVRVFNEDDGDYDDDLLVDDHCGVDTDGFTKVNYRSEQKLRHLKRDEEKIRVRCQWRKYCTRELSCKFGHTKEEEDYFKVYGHQKANKIKLCAFKECTKGSKHCTYAHGEAELFCPTCGKTGAGHVMSDCPEGSRNLRQHLRF</sequence>
<dbReference type="GeneID" id="19325935"/>